<organism evidence="2 3">
    <name type="scientific">Phyllobacterium phragmitis</name>
    <dbReference type="NCBI Taxonomy" id="2670329"/>
    <lineage>
        <taxon>Bacteria</taxon>
        <taxon>Pseudomonadati</taxon>
        <taxon>Pseudomonadota</taxon>
        <taxon>Alphaproteobacteria</taxon>
        <taxon>Hyphomicrobiales</taxon>
        <taxon>Phyllobacteriaceae</taxon>
        <taxon>Phyllobacterium</taxon>
    </lineage>
</organism>
<gene>
    <name evidence="2" type="ORF">C5748_17160</name>
</gene>
<keyword evidence="3" id="KW-1185">Reference proteome</keyword>
<reference evidence="2 3" key="1">
    <citation type="submission" date="2018-02" db="EMBL/GenBank/DDBJ databases">
        <title>The draft genome of Phyllobacterium sp. 1N-3.</title>
        <authorList>
            <person name="Liu L."/>
            <person name="Li L."/>
            <person name="Zhang X."/>
            <person name="Wang T."/>
            <person name="Liang L."/>
        </authorList>
    </citation>
    <scope>NUCLEOTIDE SEQUENCE [LARGE SCALE GENOMIC DNA]</scope>
    <source>
        <strain evidence="2 3">1N-3</strain>
    </source>
</reference>
<keyword evidence="1" id="KW-0812">Transmembrane</keyword>
<protein>
    <submittedName>
        <fullName evidence="2">Uncharacterized protein</fullName>
    </submittedName>
</protein>
<dbReference type="RefSeq" id="WP_105743158.1">
    <property type="nucleotide sequence ID" value="NZ_PVBR01000013.1"/>
</dbReference>
<comment type="caution">
    <text evidence="2">The sequence shown here is derived from an EMBL/GenBank/DDBJ whole genome shotgun (WGS) entry which is preliminary data.</text>
</comment>
<keyword evidence="1" id="KW-1133">Transmembrane helix</keyword>
<dbReference type="EMBL" id="PVBR01000013">
    <property type="protein sequence ID" value="PRD42194.1"/>
    <property type="molecule type" value="Genomic_DNA"/>
</dbReference>
<evidence type="ECO:0000313" key="3">
    <source>
        <dbReference type="Proteomes" id="UP000239434"/>
    </source>
</evidence>
<dbReference type="Proteomes" id="UP000239434">
    <property type="component" value="Unassembled WGS sequence"/>
</dbReference>
<keyword evidence="1" id="KW-0472">Membrane</keyword>
<name>A0A2S9INT5_9HYPH</name>
<evidence type="ECO:0000256" key="1">
    <source>
        <dbReference type="SAM" id="Phobius"/>
    </source>
</evidence>
<evidence type="ECO:0000313" key="2">
    <source>
        <dbReference type="EMBL" id="PRD42194.1"/>
    </source>
</evidence>
<proteinExistence type="predicted"/>
<sequence>MAAIFWNVFFWRLPLPIGPLILACLAWWAFSQIEQGRAINYAVTSAVKDLVAGAEVKALESQIAERDRQLKAGQIVIDAYQAQLRNAVAADAVKAERIEQEITDYEAKLSAAGRACALGPDDREFLLKP</sequence>
<dbReference type="AlphaFoldDB" id="A0A2S9INT5"/>
<accession>A0A2S9INT5</accession>
<feature type="transmembrane region" description="Helical" evidence="1">
    <location>
        <begin position="9"/>
        <end position="30"/>
    </location>
</feature>